<dbReference type="Pfam" id="PF06230">
    <property type="entry name" value="LpxI_C"/>
    <property type="match status" value="1"/>
</dbReference>
<keyword evidence="4" id="KW-1185">Reference proteome</keyword>
<gene>
    <name evidence="3" type="primary">lpxI</name>
    <name evidence="3" type="ORF">JF290_08245</name>
</gene>
<protein>
    <submittedName>
        <fullName evidence="3">UDP-2,3-diacylglucosamine diphosphatase LpxI</fullName>
        <ecNumber evidence="3">3.6.1.54</ecNumber>
    </submittedName>
</protein>
<keyword evidence="3" id="KW-0378">Hydrolase</keyword>
<dbReference type="InterPro" id="IPR010415">
    <property type="entry name" value="LpxI_C"/>
</dbReference>
<proteinExistence type="predicted"/>
<sequence length="265" mass="27775">MLALIAGTGGLPGELVRHLDARPIICALEQFPPEDLAVDMPFRLETFGTLLAALRERGVSEICMAGAIRRPDIDPSLIDSATVPLVPILQKALLAGDDGALRGVIGILEQAGIRVRAAHHLAPDLLPPAGCRTTRQPDDRARADVRRAVEVVSAMSAADIGQACAVKAGQALAIESIYGTDWMLATLAQRPDPGQGGVFYKAPKSDQDLRVDLPTIGLGTIRAAAEAGLDGLAIAAGGVIILDEAAVIAECDRLGLFLWVCERDG</sequence>
<dbReference type="Proteomes" id="UP000619079">
    <property type="component" value="Unassembled WGS sequence"/>
</dbReference>
<dbReference type="AlphaFoldDB" id="A0A8J7LZN8"/>
<evidence type="ECO:0000259" key="1">
    <source>
        <dbReference type="Pfam" id="PF06230"/>
    </source>
</evidence>
<accession>A0A8J7LZN8</accession>
<dbReference type="Gene3D" id="3.40.140.80">
    <property type="match status" value="1"/>
</dbReference>
<name>A0A8J7LZN8_9RHOB</name>
<organism evidence="3 4">
    <name type="scientific">Sedimentitalea arenosa</name>
    <dbReference type="NCBI Taxonomy" id="2798803"/>
    <lineage>
        <taxon>Bacteria</taxon>
        <taxon>Pseudomonadati</taxon>
        <taxon>Pseudomonadota</taxon>
        <taxon>Alphaproteobacteria</taxon>
        <taxon>Rhodobacterales</taxon>
        <taxon>Paracoccaceae</taxon>
        <taxon>Sedimentitalea</taxon>
    </lineage>
</organism>
<dbReference type="InterPro" id="IPR041255">
    <property type="entry name" value="LpxI_N"/>
</dbReference>
<reference evidence="3" key="1">
    <citation type="submission" date="2020-12" db="EMBL/GenBank/DDBJ databases">
        <title>Sedimentitalea sp. nov., isolated from sand in Incheon.</title>
        <authorList>
            <person name="Kim W."/>
        </authorList>
    </citation>
    <scope>NUCLEOTIDE SEQUENCE</scope>
    <source>
        <strain evidence="3">CAU 1593</strain>
    </source>
</reference>
<dbReference type="GO" id="GO:0016787">
    <property type="term" value="F:hydrolase activity"/>
    <property type="evidence" value="ECO:0007669"/>
    <property type="project" value="UniProtKB-KW"/>
</dbReference>
<dbReference type="EC" id="3.6.1.54" evidence="3"/>
<dbReference type="InterPro" id="IPR043167">
    <property type="entry name" value="LpxI_C_sf"/>
</dbReference>
<evidence type="ECO:0000313" key="4">
    <source>
        <dbReference type="Proteomes" id="UP000619079"/>
    </source>
</evidence>
<dbReference type="Pfam" id="PF17930">
    <property type="entry name" value="LpxI_N"/>
    <property type="match status" value="1"/>
</dbReference>
<dbReference type="Gene3D" id="3.40.50.20">
    <property type="match status" value="1"/>
</dbReference>
<dbReference type="EMBL" id="JAELVR010000005">
    <property type="protein sequence ID" value="MBJ6371516.1"/>
    <property type="molecule type" value="Genomic_DNA"/>
</dbReference>
<dbReference type="RefSeq" id="WP_199024383.1">
    <property type="nucleotide sequence ID" value="NZ_JAELVR010000005.1"/>
</dbReference>
<dbReference type="PANTHER" id="PTHR39962">
    <property type="entry name" value="BLL4848 PROTEIN"/>
    <property type="match status" value="1"/>
</dbReference>
<dbReference type="PANTHER" id="PTHR39962:SF1">
    <property type="entry name" value="LPXI FAMILY PROTEIN"/>
    <property type="match status" value="1"/>
</dbReference>
<feature type="domain" description="LpxI C-terminal" evidence="1">
    <location>
        <begin position="128"/>
        <end position="259"/>
    </location>
</feature>
<comment type="caution">
    <text evidence="3">The sequence shown here is derived from an EMBL/GenBank/DDBJ whole genome shotgun (WGS) entry which is preliminary data.</text>
</comment>
<evidence type="ECO:0000259" key="2">
    <source>
        <dbReference type="Pfam" id="PF17930"/>
    </source>
</evidence>
<dbReference type="InterPro" id="IPR053174">
    <property type="entry name" value="LpxI"/>
</dbReference>
<evidence type="ECO:0000313" key="3">
    <source>
        <dbReference type="EMBL" id="MBJ6371516.1"/>
    </source>
</evidence>
<feature type="domain" description="LpxI N-terminal" evidence="2">
    <location>
        <begin position="2"/>
        <end position="125"/>
    </location>
</feature>